<protein>
    <submittedName>
        <fullName evidence="2">Uncharacterized protein</fullName>
    </submittedName>
</protein>
<dbReference type="EMBL" id="BOMB01000009">
    <property type="protein sequence ID" value="GID10719.1"/>
    <property type="molecule type" value="Genomic_DNA"/>
</dbReference>
<keyword evidence="1" id="KW-0812">Transmembrane</keyword>
<organism evidence="2 3">
    <name type="scientific">Actinocatenispora rupis</name>
    <dbReference type="NCBI Taxonomy" id="519421"/>
    <lineage>
        <taxon>Bacteria</taxon>
        <taxon>Bacillati</taxon>
        <taxon>Actinomycetota</taxon>
        <taxon>Actinomycetes</taxon>
        <taxon>Micromonosporales</taxon>
        <taxon>Micromonosporaceae</taxon>
        <taxon>Actinocatenispora</taxon>
    </lineage>
</organism>
<keyword evidence="3" id="KW-1185">Reference proteome</keyword>
<keyword evidence="1" id="KW-0472">Membrane</keyword>
<keyword evidence="1" id="KW-1133">Transmembrane helix</keyword>
<sequence length="63" mass="6060">MNRGLAKVVSTVPPGAGAAVMGTAILSIGAALVSFLICVATQGLAVLGATVATATGYRWPGCG</sequence>
<evidence type="ECO:0000313" key="2">
    <source>
        <dbReference type="EMBL" id="GID10719.1"/>
    </source>
</evidence>
<proteinExistence type="predicted"/>
<accession>A0A8J3J5Z4</accession>
<evidence type="ECO:0000256" key="1">
    <source>
        <dbReference type="SAM" id="Phobius"/>
    </source>
</evidence>
<reference evidence="2" key="1">
    <citation type="submission" date="2021-01" db="EMBL/GenBank/DDBJ databases">
        <title>Whole genome shotgun sequence of Actinocatenispora rupis NBRC 107355.</title>
        <authorList>
            <person name="Komaki H."/>
            <person name="Tamura T."/>
        </authorList>
    </citation>
    <scope>NUCLEOTIDE SEQUENCE</scope>
    <source>
        <strain evidence="2">NBRC 107355</strain>
    </source>
</reference>
<gene>
    <name evidence="2" type="ORF">Aru02nite_16080</name>
</gene>
<name>A0A8J3J5Z4_9ACTN</name>
<feature type="transmembrane region" description="Helical" evidence="1">
    <location>
        <begin position="20"/>
        <end position="40"/>
    </location>
</feature>
<dbReference type="RefSeq" id="WP_239076505.1">
    <property type="nucleotide sequence ID" value="NZ_BAAAZM010000003.1"/>
</dbReference>
<dbReference type="AlphaFoldDB" id="A0A8J3J5Z4"/>
<dbReference type="Proteomes" id="UP000612808">
    <property type="component" value="Unassembled WGS sequence"/>
</dbReference>
<evidence type="ECO:0000313" key="3">
    <source>
        <dbReference type="Proteomes" id="UP000612808"/>
    </source>
</evidence>
<comment type="caution">
    <text evidence="2">The sequence shown here is derived from an EMBL/GenBank/DDBJ whole genome shotgun (WGS) entry which is preliminary data.</text>
</comment>